<dbReference type="PANTHER" id="PTHR24006">
    <property type="entry name" value="UBIQUITIN CARBOXYL-TERMINAL HYDROLASE"/>
    <property type="match status" value="1"/>
</dbReference>
<feature type="domain" description="USP" evidence="2">
    <location>
        <begin position="24"/>
        <end position="363"/>
    </location>
</feature>
<dbReference type="PROSITE" id="PS50235">
    <property type="entry name" value="USP_3"/>
    <property type="match status" value="1"/>
</dbReference>
<feature type="region of interest" description="Disordered" evidence="1">
    <location>
        <begin position="160"/>
        <end position="184"/>
    </location>
</feature>
<dbReference type="GO" id="GO:0005634">
    <property type="term" value="C:nucleus"/>
    <property type="evidence" value="ECO:0007669"/>
    <property type="project" value="TreeGrafter"/>
</dbReference>
<dbReference type="AlphaFoldDB" id="A0A8C2T015"/>
<reference evidence="3" key="3">
    <citation type="submission" date="2025-09" db="UniProtKB">
        <authorList>
            <consortium name="Ensembl"/>
        </authorList>
    </citation>
    <scope>IDENTIFICATION</scope>
</reference>
<dbReference type="InterPro" id="IPR028889">
    <property type="entry name" value="USP"/>
</dbReference>
<dbReference type="GeneTree" id="ENSGT00940000160942"/>
<sequence length="428" mass="48049">MSGQTNRASWRSGLLPGCSLHWHCASHNANCPSCFASAVVFCSFQHSVLNLTEGSSQPLMTKLQSLFAFLEHSQQPAISPESFLSASQPFWFTPGSQQDCSEYLKYLLNRYVASMEEIGPQFIESPKKQPTGSAWIRRKPAVSGDPGAQPVLMEILGLQEPREPAHTTRDADWASGEQTRAPKESRSLGDLINNFLSPERLTAENQYHCKKCASLQDAEKVAELTEAPHYLILTLLRFSFDPKTMKRTKILDNVSIPEVLKLSDLGSTFVSTVYDLCSVVVHSGITSESGHYYCFCRECTDTVPNTQPRDGTPKLASNKQLDSEIPWYLFNDHRVCTCSFETISNLTSLFPSATAYMLFYRQRAERPTGPSLSKDLMEAISKDNILYLQEQEKGARNRAVYISTLPTSPLWWRDSIRRQFLIQHSAAP</sequence>
<dbReference type="GO" id="GO:0016579">
    <property type="term" value="P:protein deubiquitination"/>
    <property type="evidence" value="ECO:0007669"/>
    <property type="project" value="InterPro"/>
</dbReference>
<dbReference type="GO" id="GO:0004843">
    <property type="term" value="F:cysteine-type deubiquitinase activity"/>
    <property type="evidence" value="ECO:0007669"/>
    <property type="project" value="InterPro"/>
</dbReference>
<dbReference type="PANTHER" id="PTHR24006:SF660">
    <property type="entry name" value="UBIQUITIN CARBOXYL-TERMINAL HYDROLASE 35"/>
    <property type="match status" value="1"/>
</dbReference>
<evidence type="ECO:0000256" key="1">
    <source>
        <dbReference type="SAM" id="MobiDB-lite"/>
    </source>
</evidence>
<feature type="compositionally biased region" description="Basic and acidic residues" evidence="1">
    <location>
        <begin position="160"/>
        <end position="172"/>
    </location>
</feature>
<keyword evidence="4" id="KW-1185">Reference proteome</keyword>
<dbReference type="SUPFAM" id="SSF54001">
    <property type="entry name" value="Cysteine proteinases"/>
    <property type="match status" value="1"/>
</dbReference>
<dbReference type="Pfam" id="PF00443">
    <property type="entry name" value="UCH"/>
    <property type="match status" value="1"/>
</dbReference>
<dbReference type="InterPro" id="IPR018200">
    <property type="entry name" value="USP_CS"/>
</dbReference>
<evidence type="ECO:0000259" key="2">
    <source>
        <dbReference type="PROSITE" id="PS50235"/>
    </source>
</evidence>
<protein>
    <recommendedName>
        <fullName evidence="2">USP domain-containing protein</fullName>
    </recommendedName>
</protein>
<dbReference type="InterPro" id="IPR038765">
    <property type="entry name" value="Papain-like_cys_pep_sf"/>
</dbReference>
<accession>A0A8C2T015</accession>
<name>A0A8C2T015_COTJA</name>
<dbReference type="GO" id="GO:0005829">
    <property type="term" value="C:cytosol"/>
    <property type="evidence" value="ECO:0007669"/>
    <property type="project" value="TreeGrafter"/>
</dbReference>
<reference evidence="3" key="2">
    <citation type="submission" date="2025-08" db="UniProtKB">
        <authorList>
            <consortium name="Ensembl"/>
        </authorList>
    </citation>
    <scope>IDENTIFICATION</scope>
</reference>
<evidence type="ECO:0000313" key="4">
    <source>
        <dbReference type="Proteomes" id="UP000694412"/>
    </source>
</evidence>
<dbReference type="Ensembl" id="ENSCJPT00005007608.1">
    <property type="protein sequence ID" value="ENSCJPP00005004567.1"/>
    <property type="gene ID" value="ENSCJPG00005004498.1"/>
</dbReference>
<reference evidence="3" key="1">
    <citation type="submission" date="2015-11" db="EMBL/GenBank/DDBJ databases">
        <authorList>
            <consortium name="International Coturnix japonica Genome Analysis Consortium"/>
            <person name="Warren W."/>
            <person name="Burt D.W."/>
            <person name="Antin P.B."/>
            <person name="Lanford R."/>
            <person name="Gros J."/>
            <person name="Wilson R.K."/>
        </authorList>
    </citation>
    <scope>NUCLEOTIDE SEQUENCE [LARGE SCALE GENOMIC DNA]</scope>
</reference>
<dbReference type="Gene3D" id="3.90.70.10">
    <property type="entry name" value="Cysteine proteinases"/>
    <property type="match status" value="2"/>
</dbReference>
<organism evidence="3 4">
    <name type="scientific">Coturnix japonica</name>
    <name type="common">Japanese quail</name>
    <name type="synonym">Coturnix coturnix japonica</name>
    <dbReference type="NCBI Taxonomy" id="93934"/>
    <lineage>
        <taxon>Eukaryota</taxon>
        <taxon>Metazoa</taxon>
        <taxon>Chordata</taxon>
        <taxon>Craniata</taxon>
        <taxon>Vertebrata</taxon>
        <taxon>Euteleostomi</taxon>
        <taxon>Archelosauria</taxon>
        <taxon>Archosauria</taxon>
        <taxon>Dinosauria</taxon>
        <taxon>Saurischia</taxon>
        <taxon>Theropoda</taxon>
        <taxon>Coelurosauria</taxon>
        <taxon>Aves</taxon>
        <taxon>Neognathae</taxon>
        <taxon>Galloanserae</taxon>
        <taxon>Galliformes</taxon>
        <taxon>Phasianidae</taxon>
        <taxon>Perdicinae</taxon>
        <taxon>Coturnix</taxon>
    </lineage>
</organism>
<proteinExistence type="predicted"/>
<evidence type="ECO:0000313" key="3">
    <source>
        <dbReference type="Ensembl" id="ENSCJPP00005004567.1"/>
    </source>
</evidence>
<dbReference type="PROSITE" id="PS00973">
    <property type="entry name" value="USP_2"/>
    <property type="match status" value="1"/>
</dbReference>
<dbReference type="InterPro" id="IPR001394">
    <property type="entry name" value="Peptidase_C19_UCH"/>
</dbReference>
<dbReference type="InterPro" id="IPR050164">
    <property type="entry name" value="Peptidase_C19"/>
</dbReference>
<dbReference type="Proteomes" id="UP000694412">
    <property type="component" value="Chromosome 1"/>
</dbReference>